<gene>
    <name evidence="1" type="ORF">ACFS25_16870</name>
</gene>
<evidence type="ECO:0000313" key="1">
    <source>
        <dbReference type="EMBL" id="MFD2935457.1"/>
    </source>
</evidence>
<dbReference type="RefSeq" id="WP_381503411.1">
    <property type="nucleotide sequence ID" value="NZ_JBHUOM010000017.1"/>
</dbReference>
<dbReference type="EMBL" id="JBHUOM010000017">
    <property type="protein sequence ID" value="MFD2935457.1"/>
    <property type="molecule type" value="Genomic_DNA"/>
</dbReference>
<evidence type="ECO:0000313" key="2">
    <source>
        <dbReference type="Proteomes" id="UP001597512"/>
    </source>
</evidence>
<dbReference type="InterPro" id="IPR028957">
    <property type="entry name" value="Imm50"/>
</dbReference>
<sequence>MWYEVAMNPKAVSSIFTGDEPCLEKIEVSKIIMSYDGPSFTIIFDVKNYPMNPPEKWKQYSYNQAQIALQLWDVKDVKIEGWSTINIADISFLQLEPQKFLFKLIGSGCAMTMQFQRMQVEVTGYMNKTH</sequence>
<accession>A0ABW6ALS6</accession>
<organism evidence="1 2">
    <name type="scientific">Spirosoma flavum</name>
    <dbReference type="NCBI Taxonomy" id="2048557"/>
    <lineage>
        <taxon>Bacteria</taxon>
        <taxon>Pseudomonadati</taxon>
        <taxon>Bacteroidota</taxon>
        <taxon>Cytophagia</taxon>
        <taxon>Cytophagales</taxon>
        <taxon>Cytophagaceae</taxon>
        <taxon>Spirosoma</taxon>
    </lineage>
</organism>
<reference evidence="2" key="1">
    <citation type="journal article" date="2019" name="Int. J. Syst. Evol. Microbiol.">
        <title>The Global Catalogue of Microorganisms (GCM) 10K type strain sequencing project: providing services to taxonomists for standard genome sequencing and annotation.</title>
        <authorList>
            <consortium name="The Broad Institute Genomics Platform"/>
            <consortium name="The Broad Institute Genome Sequencing Center for Infectious Disease"/>
            <person name="Wu L."/>
            <person name="Ma J."/>
        </authorList>
    </citation>
    <scope>NUCLEOTIDE SEQUENCE [LARGE SCALE GENOMIC DNA]</scope>
    <source>
        <strain evidence="2">KCTC 52490</strain>
    </source>
</reference>
<proteinExistence type="predicted"/>
<dbReference type="Pfam" id="PF15594">
    <property type="entry name" value="Imm50"/>
    <property type="match status" value="1"/>
</dbReference>
<dbReference type="Proteomes" id="UP001597512">
    <property type="component" value="Unassembled WGS sequence"/>
</dbReference>
<keyword evidence="2" id="KW-1185">Reference proteome</keyword>
<protein>
    <submittedName>
        <fullName evidence="1">Imm50 family immunity protein</fullName>
    </submittedName>
</protein>
<comment type="caution">
    <text evidence="1">The sequence shown here is derived from an EMBL/GenBank/DDBJ whole genome shotgun (WGS) entry which is preliminary data.</text>
</comment>
<name>A0ABW6ALS6_9BACT</name>